<sequence length="118" mass="13444">MKKLVKILKNMYLTGSDDNFLTISKDPYYIQVNGAKKAPKIFIDAVSNSHLAEEEFLSEEQLQKFAELGFETEPRSGNLSLEMDFSVEKAPDIDEKIIKALDIYGIDPHKAEFEENID</sequence>
<protein>
    <submittedName>
        <fullName evidence="1">Uncharacterized protein</fullName>
    </submittedName>
</protein>
<dbReference type="EMBL" id="CP104013">
    <property type="protein sequence ID" value="UYP47803.1"/>
    <property type="molecule type" value="Genomic_DNA"/>
</dbReference>
<reference evidence="1" key="1">
    <citation type="submission" date="2022-09" db="EMBL/GenBank/DDBJ databases">
        <title>Actin cytoskeleton and complex cell architecture in an #Asgard archaeon.</title>
        <authorList>
            <person name="Ponce Toledo R.I."/>
            <person name="Schleper C."/>
            <person name="Rodrigues Oliveira T."/>
            <person name="Wollweber F."/>
            <person name="Xu J."/>
            <person name="Rittmann S."/>
            <person name="Klingl A."/>
            <person name="Pilhofer M."/>
        </authorList>
    </citation>
    <scope>NUCLEOTIDE SEQUENCE</scope>
    <source>
        <strain evidence="1">B-35</strain>
    </source>
</reference>
<proteinExistence type="predicted"/>
<accession>A0ABY6HW95</accession>
<evidence type="ECO:0000313" key="1">
    <source>
        <dbReference type="EMBL" id="UYP47803.1"/>
    </source>
</evidence>
<name>A0ABY6HW95_9ARCH</name>
<dbReference type="Proteomes" id="UP001208689">
    <property type="component" value="Chromosome"/>
</dbReference>
<gene>
    <name evidence="1" type="ORF">NEF87_004088</name>
</gene>
<organism evidence="1 2">
    <name type="scientific">Candidatus Lokiarchaeum ossiferum</name>
    <dbReference type="NCBI Taxonomy" id="2951803"/>
    <lineage>
        <taxon>Archaea</taxon>
        <taxon>Promethearchaeati</taxon>
        <taxon>Promethearchaeota</taxon>
        <taxon>Promethearchaeia</taxon>
        <taxon>Promethearchaeales</taxon>
        <taxon>Promethearchaeaceae</taxon>
        <taxon>Candidatus Lokiarchaeum</taxon>
    </lineage>
</organism>
<keyword evidence="2" id="KW-1185">Reference proteome</keyword>
<evidence type="ECO:0000313" key="2">
    <source>
        <dbReference type="Proteomes" id="UP001208689"/>
    </source>
</evidence>